<accession>A0A369JGV6</accession>
<protein>
    <submittedName>
        <fullName evidence="1">Uncharacterized protein</fullName>
    </submittedName>
</protein>
<proteinExistence type="predicted"/>
<dbReference type="Proteomes" id="UP000076154">
    <property type="component" value="Unassembled WGS sequence"/>
</dbReference>
<reference evidence="1" key="1">
    <citation type="submission" date="2018-04" db="EMBL/GenBank/DDBJ databases">
        <title>Whole genome sequencing of Hypsizygus marmoreus.</title>
        <authorList>
            <person name="Choi I.-G."/>
            <person name="Min B."/>
            <person name="Kim J.-G."/>
            <person name="Kim S."/>
            <person name="Oh Y.-L."/>
            <person name="Kong W.-S."/>
            <person name="Park H."/>
            <person name="Jeong J."/>
            <person name="Song E.-S."/>
        </authorList>
    </citation>
    <scope>NUCLEOTIDE SEQUENCE [LARGE SCALE GENOMIC DNA]</scope>
    <source>
        <strain evidence="1">51987-8</strain>
    </source>
</reference>
<evidence type="ECO:0000313" key="1">
    <source>
        <dbReference type="EMBL" id="RDB19645.1"/>
    </source>
</evidence>
<name>A0A369JGV6_HYPMA</name>
<gene>
    <name evidence="1" type="ORF">Hypma_013349</name>
</gene>
<dbReference type="EMBL" id="LUEZ02000077">
    <property type="protein sequence ID" value="RDB19645.1"/>
    <property type="molecule type" value="Genomic_DNA"/>
</dbReference>
<sequence length="383" mass="43289">MSEFRYTLDGVDKVYVMSFLGNANDAESMLSYTQTESHIRVEDLKVRLTDSSLRVAFEADKLCNFFGFKLWDKNGALVGYSSDIFDSAIPKDSRPLKLIVVGAVGANWLDLQPLEDTVTTANANEQPECEFEVMTASALAARNDLGHGCVRPLPSGDAILQFDDILSKEEYKFRNKLCQVSPDTNTVTFKYRSDTTDDLRTTTQAIMGDSANKWAKSNAVGWSGGEFVAEWLHRSAHRFDGFLADIFTNLIVGTVECNTHMIRAESAASQLLLSDKIVLVTISTETTEQAEVYVLDRSGKKEKVDIPWYNANLNFDRRFYWITPQLDYHISCSTYRDDPVTHEGSTTFYPFHRYTPLRYEFELDKLVTAAWLDTLPAKPADQF</sequence>
<keyword evidence="2" id="KW-1185">Reference proteome</keyword>
<organism evidence="1 2">
    <name type="scientific">Hypsizygus marmoreus</name>
    <name type="common">White beech mushroom</name>
    <name type="synonym">Agaricus marmoreus</name>
    <dbReference type="NCBI Taxonomy" id="39966"/>
    <lineage>
        <taxon>Eukaryota</taxon>
        <taxon>Fungi</taxon>
        <taxon>Dikarya</taxon>
        <taxon>Basidiomycota</taxon>
        <taxon>Agaricomycotina</taxon>
        <taxon>Agaricomycetes</taxon>
        <taxon>Agaricomycetidae</taxon>
        <taxon>Agaricales</taxon>
        <taxon>Tricholomatineae</taxon>
        <taxon>Lyophyllaceae</taxon>
        <taxon>Hypsizygus</taxon>
    </lineage>
</organism>
<dbReference type="AlphaFoldDB" id="A0A369JGV6"/>
<dbReference type="OrthoDB" id="3219467at2759"/>
<comment type="caution">
    <text evidence="1">The sequence shown here is derived from an EMBL/GenBank/DDBJ whole genome shotgun (WGS) entry which is preliminary data.</text>
</comment>
<evidence type="ECO:0000313" key="2">
    <source>
        <dbReference type="Proteomes" id="UP000076154"/>
    </source>
</evidence>
<dbReference type="InParanoid" id="A0A369JGV6"/>